<reference evidence="3 4" key="1">
    <citation type="submission" date="2019-03" db="EMBL/GenBank/DDBJ databases">
        <title>Genomic Encyclopedia of Type Strains, Phase IV (KMG-IV): sequencing the most valuable type-strain genomes for metagenomic binning, comparative biology and taxonomic classification.</title>
        <authorList>
            <person name="Goeker M."/>
        </authorList>
    </citation>
    <scope>NUCLEOTIDE SEQUENCE [LARGE SCALE GENOMIC DNA]</scope>
    <source>
        <strain evidence="3 4">DSM 2286</strain>
    </source>
</reference>
<dbReference type="GO" id="GO:0016780">
    <property type="term" value="F:phosphotransferase activity, for other substituted phosphate groups"/>
    <property type="evidence" value="ECO:0007669"/>
    <property type="project" value="TreeGrafter"/>
</dbReference>
<dbReference type="EMBL" id="SMMU01000001">
    <property type="protein sequence ID" value="TCL34664.1"/>
    <property type="molecule type" value="Genomic_DNA"/>
</dbReference>
<evidence type="ECO:0000259" key="2">
    <source>
        <dbReference type="Pfam" id="PF02397"/>
    </source>
</evidence>
<feature type="domain" description="Bacterial sugar transferase" evidence="2">
    <location>
        <begin position="4"/>
        <end position="178"/>
    </location>
</feature>
<keyword evidence="3" id="KW-0808">Transferase</keyword>
<dbReference type="PANTHER" id="PTHR30576:SF8">
    <property type="entry name" value="UNDECAPRENYL-PHOSPHATE GALACTOSE PHOSPHOTRANSFERASE"/>
    <property type="match status" value="1"/>
</dbReference>
<name>A0A4R1PSI6_9GAMM</name>
<protein>
    <submittedName>
        <fullName evidence="3">Lipopolysaccharide/colanic/teichoic acid biosynthesis glycosyltransferase</fullName>
    </submittedName>
</protein>
<evidence type="ECO:0000313" key="4">
    <source>
        <dbReference type="Proteomes" id="UP000295169"/>
    </source>
</evidence>
<comment type="similarity">
    <text evidence="1">Belongs to the bacterial sugar transferase family.</text>
</comment>
<dbReference type="Pfam" id="PF02397">
    <property type="entry name" value="Bac_transf"/>
    <property type="match status" value="1"/>
</dbReference>
<proteinExistence type="inferred from homology"/>
<accession>A0A4R1PSI6</accession>
<evidence type="ECO:0000256" key="1">
    <source>
        <dbReference type="ARBA" id="ARBA00006464"/>
    </source>
</evidence>
<comment type="caution">
    <text evidence="3">The sequence shown here is derived from an EMBL/GenBank/DDBJ whole genome shotgun (WGS) entry which is preliminary data.</text>
</comment>
<dbReference type="PANTHER" id="PTHR30576">
    <property type="entry name" value="COLANIC BIOSYNTHESIS UDP-GLUCOSE LIPID CARRIER TRANSFERASE"/>
    <property type="match status" value="1"/>
</dbReference>
<dbReference type="AlphaFoldDB" id="A0A4R1PSI6"/>
<organism evidence="3 4">
    <name type="scientific">Azotobacter chroococcum</name>
    <dbReference type="NCBI Taxonomy" id="353"/>
    <lineage>
        <taxon>Bacteria</taxon>
        <taxon>Pseudomonadati</taxon>
        <taxon>Pseudomonadota</taxon>
        <taxon>Gammaproteobacteria</taxon>
        <taxon>Pseudomonadales</taxon>
        <taxon>Pseudomonadaceae</taxon>
        <taxon>Azotobacter</taxon>
    </lineage>
</organism>
<gene>
    <name evidence="3" type="ORF">EV691_10199</name>
</gene>
<dbReference type="InterPro" id="IPR003362">
    <property type="entry name" value="Bact_transf"/>
</dbReference>
<dbReference type="Proteomes" id="UP000295169">
    <property type="component" value="Unassembled WGS sequence"/>
</dbReference>
<sequence>MMPKRLFDLLVATTALLLLAPLLLVLAWLVRRRIGTPVLFRQLRPGLHGRPFELLKFRSMREALDERGRPLPDAERLTPFGRFLRASSLDELPELWNVLRGDMSLVGPRPLLMEYLPLYTPEQARRHAVRPGITGWAQVNGRNALSWEEKFRLDVWYVDHRSFRLDLRILLLTLKRVLAREGINAEGEATMARFTGSKS</sequence>
<evidence type="ECO:0000313" key="3">
    <source>
        <dbReference type="EMBL" id="TCL34664.1"/>
    </source>
</evidence>